<organism evidence="1 2">
    <name type="scientific">Pisolithus microcarpus 441</name>
    <dbReference type="NCBI Taxonomy" id="765257"/>
    <lineage>
        <taxon>Eukaryota</taxon>
        <taxon>Fungi</taxon>
        <taxon>Dikarya</taxon>
        <taxon>Basidiomycota</taxon>
        <taxon>Agaricomycotina</taxon>
        <taxon>Agaricomycetes</taxon>
        <taxon>Agaricomycetidae</taxon>
        <taxon>Boletales</taxon>
        <taxon>Sclerodermatineae</taxon>
        <taxon>Pisolithaceae</taxon>
        <taxon>Pisolithus</taxon>
    </lineage>
</organism>
<gene>
    <name evidence="1" type="ORF">PISMIDRAFT_679079</name>
</gene>
<dbReference type="AlphaFoldDB" id="A0A0C9YFI8"/>
<dbReference type="EMBL" id="KN833724">
    <property type="protein sequence ID" value="KIK23635.1"/>
    <property type="molecule type" value="Genomic_DNA"/>
</dbReference>
<evidence type="ECO:0000313" key="2">
    <source>
        <dbReference type="Proteomes" id="UP000054018"/>
    </source>
</evidence>
<evidence type="ECO:0000313" key="1">
    <source>
        <dbReference type="EMBL" id="KIK23635.1"/>
    </source>
</evidence>
<name>A0A0C9YFI8_9AGAM</name>
<keyword evidence="2" id="KW-1185">Reference proteome</keyword>
<sequence length="112" mass="12931">SKQLRIAFRKYGKPVIAHTFRGYWFTPYNTIVLGDPTEKDHICTPGSRNIACAYHICFGVVRSVSSFTRPKRQYIRDREVFPLMSFIHLASVKREAQIVTARNRAPSSRTLE</sequence>
<protein>
    <submittedName>
        <fullName evidence="1">Uncharacterized protein</fullName>
    </submittedName>
</protein>
<reference evidence="1 2" key="1">
    <citation type="submission" date="2014-04" db="EMBL/GenBank/DDBJ databases">
        <authorList>
            <consortium name="DOE Joint Genome Institute"/>
            <person name="Kuo A."/>
            <person name="Kohler A."/>
            <person name="Costa M.D."/>
            <person name="Nagy L.G."/>
            <person name="Floudas D."/>
            <person name="Copeland A."/>
            <person name="Barry K.W."/>
            <person name="Cichocki N."/>
            <person name="Veneault-Fourrey C."/>
            <person name="LaButti K."/>
            <person name="Lindquist E.A."/>
            <person name="Lipzen A."/>
            <person name="Lundell T."/>
            <person name="Morin E."/>
            <person name="Murat C."/>
            <person name="Sun H."/>
            <person name="Tunlid A."/>
            <person name="Henrissat B."/>
            <person name="Grigoriev I.V."/>
            <person name="Hibbett D.S."/>
            <person name="Martin F."/>
            <person name="Nordberg H.P."/>
            <person name="Cantor M.N."/>
            <person name="Hua S.X."/>
        </authorList>
    </citation>
    <scope>NUCLEOTIDE SEQUENCE [LARGE SCALE GENOMIC DNA]</scope>
    <source>
        <strain evidence="1 2">441</strain>
    </source>
</reference>
<dbReference type="HOGENOM" id="CLU_2151789_0_0_1"/>
<feature type="non-terminal residue" evidence="1">
    <location>
        <position position="1"/>
    </location>
</feature>
<dbReference type="Proteomes" id="UP000054018">
    <property type="component" value="Unassembled WGS sequence"/>
</dbReference>
<accession>A0A0C9YFI8</accession>
<proteinExistence type="predicted"/>
<reference evidence="2" key="2">
    <citation type="submission" date="2015-01" db="EMBL/GenBank/DDBJ databases">
        <title>Evolutionary Origins and Diversification of the Mycorrhizal Mutualists.</title>
        <authorList>
            <consortium name="DOE Joint Genome Institute"/>
            <consortium name="Mycorrhizal Genomics Consortium"/>
            <person name="Kohler A."/>
            <person name="Kuo A."/>
            <person name="Nagy L.G."/>
            <person name="Floudas D."/>
            <person name="Copeland A."/>
            <person name="Barry K.W."/>
            <person name="Cichocki N."/>
            <person name="Veneault-Fourrey C."/>
            <person name="LaButti K."/>
            <person name="Lindquist E.A."/>
            <person name="Lipzen A."/>
            <person name="Lundell T."/>
            <person name="Morin E."/>
            <person name="Murat C."/>
            <person name="Riley R."/>
            <person name="Ohm R."/>
            <person name="Sun H."/>
            <person name="Tunlid A."/>
            <person name="Henrissat B."/>
            <person name="Grigoriev I.V."/>
            <person name="Hibbett D.S."/>
            <person name="Martin F."/>
        </authorList>
    </citation>
    <scope>NUCLEOTIDE SEQUENCE [LARGE SCALE GENOMIC DNA]</scope>
    <source>
        <strain evidence="2">441</strain>
    </source>
</reference>